<dbReference type="CDD" id="cd14854">
    <property type="entry name" value="TRAPPC2L"/>
    <property type="match status" value="1"/>
</dbReference>
<dbReference type="Pfam" id="PF04628">
    <property type="entry name" value="Sedlin_N"/>
    <property type="match status" value="1"/>
</dbReference>
<evidence type="ECO:0000256" key="6">
    <source>
        <dbReference type="ARBA" id="ARBA00022892"/>
    </source>
</evidence>
<dbReference type="InterPro" id="IPR011012">
    <property type="entry name" value="Longin-like_dom_sf"/>
</dbReference>
<dbReference type="GO" id="GO:0006888">
    <property type="term" value="P:endoplasmic reticulum to Golgi vesicle-mediated transport"/>
    <property type="evidence" value="ECO:0007669"/>
    <property type="project" value="UniProtKB-UniRule"/>
</dbReference>
<evidence type="ECO:0000256" key="2">
    <source>
        <dbReference type="ARBA" id="ARBA00004556"/>
    </source>
</evidence>
<keyword evidence="4 8" id="KW-0813">Transport</keyword>
<keyword evidence="9" id="KW-0812">Transmembrane</keyword>
<accession>A0A9C6DN51</accession>
<keyword evidence="9" id="KW-1133">Transmembrane helix</keyword>
<dbReference type="GO" id="GO:0005794">
    <property type="term" value="C:Golgi apparatus"/>
    <property type="evidence" value="ECO:0007669"/>
    <property type="project" value="UniProtKB-SubCell"/>
</dbReference>
<dbReference type="GO" id="GO:0030008">
    <property type="term" value="C:TRAPP complex"/>
    <property type="evidence" value="ECO:0007669"/>
    <property type="project" value="UniProtKB-UniRule"/>
</dbReference>
<dbReference type="AlphaFoldDB" id="A0A9C6DN51"/>
<dbReference type="GO" id="GO:0048471">
    <property type="term" value="C:perinuclear region of cytoplasm"/>
    <property type="evidence" value="ECO:0007669"/>
    <property type="project" value="UniProtKB-SubCell"/>
</dbReference>
<dbReference type="InterPro" id="IPR044760">
    <property type="entry name" value="TRAPPC2L"/>
</dbReference>
<keyword evidence="5 8" id="KW-0256">Endoplasmic reticulum</keyword>
<organism evidence="10 11">
    <name type="scientific">Glossina fuscipes</name>
    <dbReference type="NCBI Taxonomy" id="7396"/>
    <lineage>
        <taxon>Eukaryota</taxon>
        <taxon>Metazoa</taxon>
        <taxon>Ecdysozoa</taxon>
        <taxon>Arthropoda</taxon>
        <taxon>Hexapoda</taxon>
        <taxon>Insecta</taxon>
        <taxon>Pterygota</taxon>
        <taxon>Neoptera</taxon>
        <taxon>Endopterygota</taxon>
        <taxon>Diptera</taxon>
        <taxon>Brachycera</taxon>
        <taxon>Muscomorpha</taxon>
        <taxon>Hippoboscoidea</taxon>
        <taxon>Glossinidae</taxon>
        <taxon>Glossina</taxon>
    </lineage>
</organism>
<keyword evidence="6 8" id="KW-0931">ER-Golgi transport</keyword>
<evidence type="ECO:0000256" key="8">
    <source>
        <dbReference type="RuleBase" id="RU366065"/>
    </source>
</evidence>
<dbReference type="InterPro" id="IPR006722">
    <property type="entry name" value="Sedlin"/>
</dbReference>
<dbReference type="SUPFAM" id="SSF64356">
    <property type="entry name" value="SNARE-like"/>
    <property type="match status" value="1"/>
</dbReference>
<dbReference type="Proteomes" id="UP000092443">
    <property type="component" value="Unplaced"/>
</dbReference>
<reference evidence="11" key="1">
    <citation type="submission" date="2025-08" db="UniProtKB">
        <authorList>
            <consortium name="RefSeq"/>
        </authorList>
    </citation>
    <scope>IDENTIFICATION</scope>
    <source>
        <tissue evidence="11">Whole body pupa</tissue>
    </source>
</reference>
<evidence type="ECO:0000256" key="9">
    <source>
        <dbReference type="SAM" id="Phobius"/>
    </source>
</evidence>
<dbReference type="InterPro" id="IPR007233">
    <property type="entry name" value="TRAPPC"/>
</dbReference>
<protein>
    <recommendedName>
        <fullName evidence="8">Trafficking protein particle complex subunit</fullName>
    </recommendedName>
</protein>
<evidence type="ECO:0000256" key="4">
    <source>
        <dbReference type="ARBA" id="ARBA00022448"/>
    </source>
</evidence>
<evidence type="ECO:0000256" key="5">
    <source>
        <dbReference type="ARBA" id="ARBA00022824"/>
    </source>
</evidence>
<gene>
    <name evidence="11" type="primary">LOC119640936</name>
</gene>
<dbReference type="GeneID" id="119640936"/>
<dbReference type="SMART" id="SM01399">
    <property type="entry name" value="Sybindin"/>
    <property type="match status" value="1"/>
</dbReference>
<sequence>MHGFIKKIFEKSFLIMSFAKRELKTKRRWGLLQASVAMAVCIAIIGKDNAPLYISIANIDKELDMQYRVHAALDVVEEKCQFINKATPESKELYLGMLYSTEAHKIYGFITNTKIKFILVMDSENVALRENEVRAMFRNLHILYTDVVCNPIFLPGEPIISRKFDRAVQKLMSGNT</sequence>
<evidence type="ECO:0000313" key="11">
    <source>
        <dbReference type="RefSeq" id="XP_037895231.1"/>
    </source>
</evidence>
<feature type="transmembrane region" description="Helical" evidence="9">
    <location>
        <begin position="29"/>
        <end position="46"/>
    </location>
</feature>
<keyword evidence="9" id="KW-0472">Membrane</keyword>
<evidence type="ECO:0000256" key="7">
    <source>
        <dbReference type="ARBA" id="ARBA00023034"/>
    </source>
</evidence>
<keyword evidence="10" id="KW-1185">Reference proteome</keyword>
<keyword evidence="7 8" id="KW-0333">Golgi apparatus</keyword>
<proteinExistence type="inferred from homology"/>
<comment type="similarity">
    <text evidence="3">Belongs to the TRAPP small subunits family. Sedlin subfamily.</text>
</comment>
<comment type="subcellular location">
    <subcellularLocation>
        <location evidence="2">Cytoplasm</location>
        <location evidence="2">Perinuclear region</location>
    </subcellularLocation>
    <subcellularLocation>
        <location evidence="8">Endoplasmic reticulum</location>
    </subcellularLocation>
    <subcellularLocation>
        <location evidence="8">Golgi apparatus</location>
        <location evidence="8">cis-Golgi network</location>
    </subcellularLocation>
    <subcellularLocation>
        <location evidence="1">Golgi apparatus</location>
    </subcellularLocation>
</comment>
<evidence type="ECO:0000256" key="1">
    <source>
        <dbReference type="ARBA" id="ARBA00004555"/>
    </source>
</evidence>
<evidence type="ECO:0000256" key="3">
    <source>
        <dbReference type="ARBA" id="ARBA00006626"/>
    </source>
</evidence>
<dbReference type="RefSeq" id="XP_037895231.1">
    <property type="nucleotide sequence ID" value="XM_038039303.1"/>
</dbReference>
<dbReference type="Gene3D" id="3.30.450.70">
    <property type="match status" value="1"/>
</dbReference>
<comment type="subunit">
    <text evidence="8">Part of the multisubunit transport protein particle (TRAPP) complex.</text>
</comment>
<dbReference type="GO" id="GO:0005783">
    <property type="term" value="C:endoplasmic reticulum"/>
    <property type="evidence" value="ECO:0007669"/>
    <property type="project" value="UniProtKB-SubCell"/>
</dbReference>
<evidence type="ECO:0000313" key="10">
    <source>
        <dbReference type="Proteomes" id="UP000092443"/>
    </source>
</evidence>
<dbReference type="KEGG" id="gfs:119640936"/>
<dbReference type="PANTHER" id="PTHR12403">
    <property type="entry name" value="TRAFFICKING PROTEIN PARTICLE COMPLEX SUBUNIT 2"/>
    <property type="match status" value="1"/>
</dbReference>
<name>A0A9C6DN51_9MUSC</name>